<feature type="signal peptide" evidence="1">
    <location>
        <begin position="1"/>
        <end position="24"/>
    </location>
</feature>
<dbReference type="AlphaFoldDB" id="A0A9D2E5R3"/>
<feature type="chain" id="PRO_5039710242" evidence="1">
    <location>
        <begin position="25"/>
        <end position="156"/>
    </location>
</feature>
<protein>
    <submittedName>
        <fullName evidence="3">FMN-binding protein</fullName>
    </submittedName>
</protein>
<dbReference type="Gene3D" id="3.90.1010.20">
    <property type="match status" value="1"/>
</dbReference>
<proteinExistence type="predicted"/>
<sequence length="156" mass="16840">MRRRFFSAAACCTLVLFLAGCGFKDGTYSAQFKSYDSLGYKDCLTITVTDGVITDAQFDGVNETGGLKSEDEAYANRMRPLCGTDPAAIRQYYSEALVGLEDPKDLEVDGVSGATVSAQHFEALWQTLQAPMKKGETAPVVAEDIPEFLPSASNSE</sequence>
<organism evidence="3 4">
    <name type="scientific">Candidatus Allofournierella merdipullorum</name>
    <dbReference type="NCBI Taxonomy" id="2838595"/>
    <lineage>
        <taxon>Bacteria</taxon>
        <taxon>Bacillati</taxon>
        <taxon>Bacillota</taxon>
        <taxon>Clostridia</taxon>
        <taxon>Eubacteriales</taxon>
        <taxon>Oscillospiraceae</taxon>
        <taxon>Allofournierella</taxon>
    </lineage>
</organism>
<dbReference type="EMBL" id="DXBV01000100">
    <property type="protein sequence ID" value="HIZ31499.1"/>
    <property type="molecule type" value="Genomic_DNA"/>
</dbReference>
<dbReference type="Pfam" id="PF04205">
    <property type="entry name" value="FMN_bind"/>
    <property type="match status" value="1"/>
</dbReference>
<reference evidence="3" key="1">
    <citation type="journal article" date="2021" name="PeerJ">
        <title>Extensive microbial diversity within the chicken gut microbiome revealed by metagenomics and culture.</title>
        <authorList>
            <person name="Gilroy R."/>
            <person name="Ravi A."/>
            <person name="Getino M."/>
            <person name="Pursley I."/>
            <person name="Horton D.L."/>
            <person name="Alikhan N.F."/>
            <person name="Baker D."/>
            <person name="Gharbi K."/>
            <person name="Hall N."/>
            <person name="Watson M."/>
            <person name="Adriaenssens E.M."/>
            <person name="Foster-Nyarko E."/>
            <person name="Jarju S."/>
            <person name="Secka A."/>
            <person name="Antonio M."/>
            <person name="Oren A."/>
            <person name="Chaudhuri R.R."/>
            <person name="La Ragione R."/>
            <person name="Hildebrand F."/>
            <person name="Pallen M.J."/>
        </authorList>
    </citation>
    <scope>NUCLEOTIDE SEQUENCE</scope>
    <source>
        <strain evidence="3">ChiGjej4B4-18154</strain>
    </source>
</reference>
<dbReference type="InterPro" id="IPR007329">
    <property type="entry name" value="FMN-bd"/>
</dbReference>
<dbReference type="GO" id="GO:0010181">
    <property type="term" value="F:FMN binding"/>
    <property type="evidence" value="ECO:0007669"/>
    <property type="project" value="InterPro"/>
</dbReference>
<dbReference type="PROSITE" id="PS51257">
    <property type="entry name" value="PROKAR_LIPOPROTEIN"/>
    <property type="match status" value="1"/>
</dbReference>
<feature type="domain" description="FMN-binding" evidence="2">
    <location>
        <begin position="44"/>
        <end position="124"/>
    </location>
</feature>
<keyword evidence="1" id="KW-0732">Signal</keyword>
<gene>
    <name evidence="3" type="ORF">H9813_09775</name>
</gene>
<reference evidence="3" key="2">
    <citation type="submission" date="2021-04" db="EMBL/GenBank/DDBJ databases">
        <authorList>
            <person name="Gilroy R."/>
        </authorList>
    </citation>
    <scope>NUCLEOTIDE SEQUENCE</scope>
    <source>
        <strain evidence="3">ChiGjej4B4-18154</strain>
    </source>
</reference>
<evidence type="ECO:0000259" key="2">
    <source>
        <dbReference type="Pfam" id="PF04205"/>
    </source>
</evidence>
<accession>A0A9D2E5R3</accession>
<name>A0A9D2E5R3_9FIRM</name>
<evidence type="ECO:0000256" key="1">
    <source>
        <dbReference type="SAM" id="SignalP"/>
    </source>
</evidence>
<evidence type="ECO:0000313" key="4">
    <source>
        <dbReference type="Proteomes" id="UP000824035"/>
    </source>
</evidence>
<dbReference type="GO" id="GO:0016020">
    <property type="term" value="C:membrane"/>
    <property type="evidence" value="ECO:0007669"/>
    <property type="project" value="InterPro"/>
</dbReference>
<comment type="caution">
    <text evidence="3">The sequence shown here is derived from an EMBL/GenBank/DDBJ whole genome shotgun (WGS) entry which is preliminary data.</text>
</comment>
<dbReference type="Proteomes" id="UP000824035">
    <property type="component" value="Unassembled WGS sequence"/>
</dbReference>
<evidence type="ECO:0000313" key="3">
    <source>
        <dbReference type="EMBL" id="HIZ31499.1"/>
    </source>
</evidence>